<evidence type="ECO:0000256" key="2">
    <source>
        <dbReference type="ARBA" id="ARBA00007868"/>
    </source>
</evidence>
<comment type="pathway">
    <text evidence="11">Bacterial outer membrane biogenesis; LPS lipid A biosynthesis.</text>
</comment>
<evidence type="ECO:0000256" key="8">
    <source>
        <dbReference type="ARBA" id="ARBA00022679"/>
    </source>
</evidence>
<proteinExistence type="inferred from homology"/>
<dbReference type="EMBL" id="JAGTUF010000001">
    <property type="protein sequence ID" value="MBR9970624.1"/>
    <property type="molecule type" value="Genomic_DNA"/>
</dbReference>
<keyword evidence="13" id="KW-1185">Reference proteome</keyword>
<dbReference type="SUPFAM" id="SSF53756">
    <property type="entry name" value="UDP-Glycosyltransferase/glycogen phosphorylase"/>
    <property type="match status" value="1"/>
</dbReference>
<keyword evidence="9 11" id="KW-0443">Lipid metabolism</keyword>
<dbReference type="PANTHER" id="PTHR30372">
    <property type="entry name" value="LIPID-A-DISACCHARIDE SYNTHASE"/>
    <property type="match status" value="1"/>
</dbReference>
<comment type="similarity">
    <text evidence="2 11">Belongs to the LpxB family.</text>
</comment>
<comment type="function">
    <text evidence="1 11">Condensation of UDP-2,3-diacylglucosamine and 2,3-diacylglucosamine-1-phosphate to form lipid A disaccharide, a precursor of lipid A, a phosphorylated glycolipid that anchors the lipopolysaccharide to the outer membrane of the cell.</text>
</comment>
<dbReference type="PANTHER" id="PTHR30372:SF4">
    <property type="entry name" value="LIPID-A-DISACCHARIDE SYNTHASE, MITOCHONDRIAL-RELATED"/>
    <property type="match status" value="1"/>
</dbReference>
<comment type="catalytic activity">
    <reaction evidence="10 11">
        <text>a lipid X + a UDP-2-N,3-O-bis[(3R)-3-hydroxyacyl]-alpha-D-glucosamine = a lipid A disaccharide + UDP + H(+)</text>
        <dbReference type="Rhea" id="RHEA:67828"/>
        <dbReference type="ChEBI" id="CHEBI:15378"/>
        <dbReference type="ChEBI" id="CHEBI:58223"/>
        <dbReference type="ChEBI" id="CHEBI:137748"/>
        <dbReference type="ChEBI" id="CHEBI:176338"/>
        <dbReference type="ChEBI" id="CHEBI:176343"/>
        <dbReference type="EC" id="2.4.1.182"/>
    </reaction>
</comment>
<evidence type="ECO:0000256" key="9">
    <source>
        <dbReference type="ARBA" id="ARBA00023098"/>
    </source>
</evidence>
<dbReference type="HAMAP" id="MF_00392">
    <property type="entry name" value="LpxB"/>
    <property type="match status" value="1"/>
</dbReference>
<dbReference type="GO" id="GO:0008915">
    <property type="term" value="F:lipid-A-disaccharide synthase activity"/>
    <property type="evidence" value="ECO:0007669"/>
    <property type="project" value="UniProtKB-EC"/>
</dbReference>
<dbReference type="NCBIfam" id="TIGR00215">
    <property type="entry name" value="lpxB"/>
    <property type="match status" value="1"/>
</dbReference>
<keyword evidence="8 11" id="KW-0808">Transferase</keyword>
<dbReference type="InterPro" id="IPR003835">
    <property type="entry name" value="Glyco_trans_19"/>
</dbReference>
<evidence type="ECO:0000313" key="13">
    <source>
        <dbReference type="Proteomes" id="UP000680714"/>
    </source>
</evidence>
<evidence type="ECO:0000256" key="11">
    <source>
        <dbReference type="HAMAP-Rule" id="MF_00392"/>
    </source>
</evidence>
<evidence type="ECO:0000313" key="12">
    <source>
        <dbReference type="EMBL" id="MBR9970624.1"/>
    </source>
</evidence>
<evidence type="ECO:0000256" key="4">
    <source>
        <dbReference type="ARBA" id="ARBA00020902"/>
    </source>
</evidence>
<evidence type="ECO:0000256" key="10">
    <source>
        <dbReference type="ARBA" id="ARBA00048975"/>
    </source>
</evidence>
<evidence type="ECO:0000256" key="6">
    <source>
        <dbReference type="ARBA" id="ARBA00022556"/>
    </source>
</evidence>
<comment type="caution">
    <text evidence="12">The sequence shown here is derived from an EMBL/GenBank/DDBJ whole genome shotgun (WGS) entry which is preliminary data.</text>
</comment>
<gene>
    <name evidence="11 12" type="primary">lpxB</name>
    <name evidence="12" type="ORF">KEC16_02720</name>
</gene>
<evidence type="ECO:0000256" key="1">
    <source>
        <dbReference type="ARBA" id="ARBA00002056"/>
    </source>
</evidence>
<reference evidence="12 13" key="1">
    <citation type="submission" date="2021-04" db="EMBL/GenBank/DDBJ databases">
        <title>Magnetospirillum sulfuroxidans sp. nov., a facultative chemolithoautotrophic sulfur-oxidizing alphaproteobacterium isolated from freshwater sediment and proposals for Paramagetospirillum gen. nov., and Magnetospirillaceae fam. nov.</title>
        <authorList>
            <person name="Koziaeva V."/>
            <person name="Geelhoed J.S."/>
            <person name="Sorokin D.Y."/>
            <person name="Grouzdev D.S."/>
        </authorList>
    </citation>
    <scope>NUCLEOTIDE SEQUENCE [LARGE SCALE GENOMIC DNA]</scope>
    <source>
        <strain evidence="12 13">J10</strain>
    </source>
</reference>
<dbReference type="Gene3D" id="3.40.50.2000">
    <property type="entry name" value="Glycogen Phosphorylase B"/>
    <property type="match status" value="1"/>
</dbReference>
<accession>A0ABS5I8H5</accession>
<dbReference type="EC" id="2.4.1.182" evidence="3 11"/>
<evidence type="ECO:0000256" key="7">
    <source>
        <dbReference type="ARBA" id="ARBA00022676"/>
    </source>
</evidence>
<name>A0ABS5I8H5_9PROT</name>
<keyword evidence="7 11" id="KW-0328">Glycosyltransferase</keyword>
<keyword evidence="6 11" id="KW-0441">Lipid A biosynthesis</keyword>
<dbReference type="Pfam" id="PF02684">
    <property type="entry name" value="LpxB"/>
    <property type="match status" value="1"/>
</dbReference>
<evidence type="ECO:0000256" key="3">
    <source>
        <dbReference type="ARBA" id="ARBA00012687"/>
    </source>
</evidence>
<keyword evidence="5 11" id="KW-0444">Lipid biosynthesis</keyword>
<evidence type="ECO:0000256" key="5">
    <source>
        <dbReference type="ARBA" id="ARBA00022516"/>
    </source>
</evidence>
<sequence length="392" mass="43209">MMAEPLIYIIAGEPSGDLLGGRLMAALKARAGGAIRFAGIGGPHMQEQGLQSLFPMTELTVMGLTEVVPRIPRILRRVRETVDDIGQCQPAALITIDSWGFTGRVQKRCQRQYGDLPRIHYVAPMVWAWKPKRAAELAGVLDLLMTLLPFEPPYFEKEGLRTIHVGHPVIECGAGQGDGARFRQRHHLAADTKLLAVLPGSRHSESGRLLPVFAAVLERLRLSQPHLRVVVPAVPHLVEEIRQAASSWPFSPLILEDAAEKYDAFAAADCALAASGTVALELAMAGLPTVIAYRLSALTAFVARRFFGFKIRWATLINMMLDRPVMPEFLQENCDAAKIAPVLERMLTDADDRDRRRRHMAEAMTRLGLGGPSPGDRAAQVVLDYIAERKRP</sequence>
<dbReference type="Proteomes" id="UP000680714">
    <property type="component" value="Unassembled WGS sequence"/>
</dbReference>
<organism evidence="12 13">
    <name type="scientific">Magnetospirillum sulfuroxidans</name>
    <dbReference type="NCBI Taxonomy" id="611300"/>
    <lineage>
        <taxon>Bacteria</taxon>
        <taxon>Pseudomonadati</taxon>
        <taxon>Pseudomonadota</taxon>
        <taxon>Alphaproteobacteria</taxon>
        <taxon>Rhodospirillales</taxon>
        <taxon>Rhodospirillaceae</taxon>
        <taxon>Magnetospirillum</taxon>
    </lineage>
</organism>
<protein>
    <recommendedName>
        <fullName evidence="4 11">Lipid-A-disaccharide synthase</fullName>
        <ecNumber evidence="3 11">2.4.1.182</ecNumber>
    </recommendedName>
</protein>